<dbReference type="Gene3D" id="2.70.70.10">
    <property type="entry name" value="Glucose Permease (Domain IIA)"/>
    <property type="match status" value="1"/>
</dbReference>
<dbReference type="PANTHER" id="PTHR21666:SF270">
    <property type="entry name" value="MUREIN HYDROLASE ACTIVATOR ENVC"/>
    <property type="match status" value="1"/>
</dbReference>
<evidence type="ECO:0000313" key="4">
    <source>
        <dbReference type="EMBL" id="SDK63255.1"/>
    </source>
</evidence>
<sequence length="435" mass="43962">MTVIGFTAALVMAVTLASPVAPAQAAKYPSWQDLQNAKSNTSAARAQVAEIRSLIAGLQTQVAETRAASDARAAELEVAQDDLDEATRRAESLQAQADESKKTADAATRQAGQLAAQLYRTGGTDLSVNLFLDGETSGKGADELLSKLGSMSKLVERSADIYDQAQTAKNTAQALGDQAKVAKTEREKLRRAAEDALIAAQAAADAAAGALAESEDKGVELAAQLTFMQDTEAKTAEGYRAGVAERKRLAAIEAARVAAAARAAAARAAAARAAAAAAAAAAGGGGGSTGGGGGGGGDWVSPAYGRITAGYGPRPRICSSGGCSSSYHSGTDLGTGCYAPISAAHSGRVMYAGRLGTYGNYVLIDHGGGVSTGYAHIRDGGIFVRNGQRVGTGQAIASTGSTGASTACHLHFEVRVNGGRINPVPFMGARGAWLG</sequence>
<dbReference type="PANTHER" id="PTHR21666">
    <property type="entry name" value="PEPTIDASE-RELATED"/>
    <property type="match status" value="1"/>
</dbReference>
<organism evidence="4 5">
    <name type="scientific">Cryobacterium psychrotolerans</name>
    <dbReference type="NCBI Taxonomy" id="386301"/>
    <lineage>
        <taxon>Bacteria</taxon>
        <taxon>Bacillati</taxon>
        <taxon>Actinomycetota</taxon>
        <taxon>Actinomycetes</taxon>
        <taxon>Micrococcales</taxon>
        <taxon>Microbacteriaceae</taxon>
        <taxon>Cryobacterium</taxon>
    </lineage>
</organism>
<dbReference type="STRING" id="386301.SAMN05216282_10941"/>
<feature type="domain" description="M23ase beta-sheet core" evidence="3">
    <location>
        <begin position="327"/>
        <end position="423"/>
    </location>
</feature>
<dbReference type="Pfam" id="PF01551">
    <property type="entry name" value="Peptidase_M23"/>
    <property type="match status" value="1"/>
</dbReference>
<dbReference type="CDD" id="cd12797">
    <property type="entry name" value="M23_peptidase"/>
    <property type="match status" value="1"/>
</dbReference>
<feature type="signal peptide" evidence="2">
    <location>
        <begin position="1"/>
        <end position="23"/>
    </location>
</feature>
<feature type="region of interest" description="Disordered" evidence="1">
    <location>
        <begin position="89"/>
        <end position="108"/>
    </location>
</feature>
<evidence type="ECO:0000256" key="2">
    <source>
        <dbReference type="SAM" id="SignalP"/>
    </source>
</evidence>
<gene>
    <name evidence="4" type="ORF">SAMN05216282_10941</name>
</gene>
<evidence type="ECO:0000313" key="5">
    <source>
        <dbReference type="Proteomes" id="UP000198701"/>
    </source>
</evidence>
<keyword evidence="2" id="KW-0732">Signal</keyword>
<dbReference type="InterPro" id="IPR011055">
    <property type="entry name" value="Dup_hybrid_motif"/>
</dbReference>
<dbReference type="AlphaFoldDB" id="A0A1G9DHE4"/>
<feature type="chain" id="PRO_5038740965" evidence="2">
    <location>
        <begin position="24"/>
        <end position="435"/>
    </location>
</feature>
<protein>
    <submittedName>
        <fullName evidence="4">Peptidase family M23</fullName>
    </submittedName>
</protein>
<evidence type="ECO:0000259" key="3">
    <source>
        <dbReference type="Pfam" id="PF01551"/>
    </source>
</evidence>
<evidence type="ECO:0000256" key="1">
    <source>
        <dbReference type="SAM" id="MobiDB-lite"/>
    </source>
</evidence>
<dbReference type="EMBL" id="FNFU01000009">
    <property type="protein sequence ID" value="SDK63255.1"/>
    <property type="molecule type" value="Genomic_DNA"/>
</dbReference>
<dbReference type="InterPro" id="IPR050570">
    <property type="entry name" value="Cell_wall_metabolism_enzyme"/>
</dbReference>
<dbReference type="GO" id="GO:0004222">
    <property type="term" value="F:metalloendopeptidase activity"/>
    <property type="evidence" value="ECO:0007669"/>
    <property type="project" value="TreeGrafter"/>
</dbReference>
<dbReference type="SUPFAM" id="SSF51261">
    <property type="entry name" value="Duplicated hybrid motif"/>
    <property type="match status" value="1"/>
</dbReference>
<reference evidence="4 5" key="1">
    <citation type="submission" date="2016-10" db="EMBL/GenBank/DDBJ databases">
        <authorList>
            <person name="de Groot N.N."/>
        </authorList>
    </citation>
    <scope>NUCLEOTIDE SEQUENCE [LARGE SCALE GENOMIC DNA]</scope>
    <source>
        <strain evidence="4 5">CGMCC 1.5382</strain>
    </source>
</reference>
<keyword evidence="5" id="KW-1185">Reference proteome</keyword>
<name>A0A1G9DHE4_9MICO</name>
<dbReference type="Proteomes" id="UP000198701">
    <property type="component" value="Unassembled WGS sequence"/>
</dbReference>
<proteinExistence type="predicted"/>
<accession>A0A1G9DHE4</accession>
<dbReference type="InterPro" id="IPR016047">
    <property type="entry name" value="M23ase_b-sheet_dom"/>
</dbReference>
<dbReference type="RefSeq" id="WP_092323566.1">
    <property type="nucleotide sequence ID" value="NZ_FNFU01000009.1"/>
</dbReference>